<dbReference type="Proteomes" id="UP000298663">
    <property type="component" value="Unassembled WGS sequence"/>
</dbReference>
<evidence type="ECO:0000313" key="1">
    <source>
        <dbReference type="EMBL" id="TKR75961.1"/>
    </source>
</evidence>
<name>A0A4U5N122_STECR</name>
<keyword evidence="2" id="KW-1185">Reference proteome</keyword>
<reference evidence="1 2" key="2">
    <citation type="journal article" date="2019" name="G3 (Bethesda)">
        <title>Hybrid Assembly of the Genome of the Entomopathogenic Nematode Steinernema carpocapsae Identifies the X-Chromosome.</title>
        <authorList>
            <person name="Serra L."/>
            <person name="Macchietto M."/>
            <person name="Macias-Munoz A."/>
            <person name="McGill C.J."/>
            <person name="Rodriguez I.M."/>
            <person name="Rodriguez B."/>
            <person name="Murad R."/>
            <person name="Mortazavi A."/>
        </authorList>
    </citation>
    <scope>NUCLEOTIDE SEQUENCE [LARGE SCALE GENOMIC DNA]</scope>
    <source>
        <strain evidence="1 2">ALL</strain>
    </source>
</reference>
<sequence>MIANYPPKEQNDRVQGLLALFAAAVPTVRAPSAQSSTPIIDDSCRLELFTRGHYLFWATQTQMGVLNVC</sequence>
<organism evidence="1 2">
    <name type="scientific">Steinernema carpocapsae</name>
    <name type="common">Entomopathogenic nematode</name>
    <dbReference type="NCBI Taxonomy" id="34508"/>
    <lineage>
        <taxon>Eukaryota</taxon>
        <taxon>Metazoa</taxon>
        <taxon>Ecdysozoa</taxon>
        <taxon>Nematoda</taxon>
        <taxon>Chromadorea</taxon>
        <taxon>Rhabditida</taxon>
        <taxon>Tylenchina</taxon>
        <taxon>Panagrolaimomorpha</taxon>
        <taxon>Strongyloidoidea</taxon>
        <taxon>Steinernematidae</taxon>
        <taxon>Steinernema</taxon>
    </lineage>
</organism>
<protein>
    <submittedName>
        <fullName evidence="1">Uncharacterized protein</fullName>
    </submittedName>
</protein>
<dbReference type="EMBL" id="AZBU02000005">
    <property type="protein sequence ID" value="TKR75961.1"/>
    <property type="molecule type" value="Genomic_DNA"/>
</dbReference>
<proteinExistence type="predicted"/>
<reference evidence="1 2" key="1">
    <citation type="journal article" date="2015" name="Genome Biol.">
        <title>Comparative genomics of Steinernema reveals deeply conserved gene regulatory networks.</title>
        <authorList>
            <person name="Dillman A.R."/>
            <person name="Macchietto M."/>
            <person name="Porter C.F."/>
            <person name="Rogers A."/>
            <person name="Williams B."/>
            <person name="Antoshechkin I."/>
            <person name="Lee M.M."/>
            <person name="Goodwin Z."/>
            <person name="Lu X."/>
            <person name="Lewis E.E."/>
            <person name="Goodrich-Blair H."/>
            <person name="Stock S.P."/>
            <person name="Adams B.J."/>
            <person name="Sternberg P.W."/>
            <person name="Mortazavi A."/>
        </authorList>
    </citation>
    <scope>NUCLEOTIDE SEQUENCE [LARGE SCALE GENOMIC DNA]</scope>
    <source>
        <strain evidence="1 2">ALL</strain>
    </source>
</reference>
<dbReference type="AlphaFoldDB" id="A0A4U5N122"/>
<gene>
    <name evidence="1" type="ORF">L596_017178</name>
</gene>
<comment type="caution">
    <text evidence="1">The sequence shown here is derived from an EMBL/GenBank/DDBJ whole genome shotgun (WGS) entry which is preliminary data.</text>
</comment>
<accession>A0A4U5N122</accession>
<evidence type="ECO:0000313" key="2">
    <source>
        <dbReference type="Proteomes" id="UP000298663"/>
    </source>
</evidence>